<proteinExistence type="predicted"/>
<sequence length="96" mass="10183">MSDVQAQDESFEIGTDSADAMPYPAQLGIDVECLRADLGEVGAYADARTLSGDGFGFGRGLDRIDDLLAGILQAVAPHQASASHPDTVMIRRQSEM</sequence>
<evidence type="ECO:0000313" key="2">
    <source>
        <dbReference type="Proteomes" id="UP001165135"/>
    </source>
</evidence>
<reference evidence="1" key="1">
    <citation type="submission" date="2023-03" db="EMBL/GenBank/DDBJ databases">
        <title>Actinoallomurus iriomotensis NBRC 103681.</title>
        <authorList>
            <person name="Ichikawa N."/>
            <person name="Sato H."/>
            <person name="Tonouchi N."/>
        </authorList>
    </citation>
    <scope>NUCLEOTIDE SEQUENCE</scope>
    <source>
        <strain evidence="1">NBRC 103681</strain>
    </source>
</reference>
<comment type="caution">
    <text evidence="1">The sequence shown here is derived from an EMBL/GenBank/DDBJ whole genome shotgun (WGS) entry which is preliminary data.</text>
</comment>
<dbReference type="RefSeq" id="WP_285628372.1">
    <property type="nucleotide sequence ID" value="NZ_BSTJ01000008.1"/>
</dbReference>
<evidence type="ECO:0000313" key="1">
    <source>
        <dbReference type="EMBL" id="GLY78019.1"/>
    </source>
</evidence>
<protein>
    <submittedName>
        <fullName evidence="1">Uncharacterized protein</fullName>
    </submittedName>
</protein>
<name>A0A9W6RLM1_9ACTN</name>
<dbReference type="AlphaFoldDB" id="A0A9W6RLM1"/>
<organism evidence="1 2">
    <name type="scientific">Actinoallomurus iriomotensis</name>
    <dbReference type="NCBI Taxonomy" id="478107"/>
    <lineage>
        <taxon>Bacteria</taxon>
        <taxon>Bacillati</taxon>
        <taxon>Actinomycetota</taxon>
        <taxon>Actinomycetes</taxon>
        <taxon>Streptosporangiales</taxon>
        <taxon>Thermomonosporaceae</taxon>
        <taxon>Actinoallomurus</taxon>
    </lineage>
</organism>
<accession>A0A9W6RLM1</accession>
<dbReference type="EMBL" id="BSTJ01000008">
    <property type="protein sequence ID" value="GLY78019.1"/>
    <property type="molecule type" value="Genomic_DNA"/>
</dbReference>
<dbReference type="Proteomes" id="UP001165135">
    <property type="component" value="Unassembled WGS sequence"/>
</dbReference>
<gene>
    <name evidence="1" type="ORF">Airi01_062860</name>
</gene>